<organism evidence="1 2">
    <name type="scientific">Trichinella zimbabwensis</name>
    <dbReference type="NCBI Taxonomy" id="268475"/>
    <lineage>
        <taxon>Eukaryota</taxon>
        <taxon>Metazoa</taxon>
        <taxon>Ecdysozoa</taxon>
        <taxon>Nematoda</taxon>
        <taxon>Enoplea</taxon>
        <taxon>Dorylaimia</taxon>
        <taxon>Trichinellida</taxon>
        <taxon>Trichinellidae</taxon>
        <taxon>Trichinella</taxon>
    </lineage>
</organism>
<accession>A0A0V1GEN1</accession>
<sequence>MVPNGIGTEFACNMPVFLFYKCKTPKPGIL</sequence>
<name>A0A0V1GEN1_9BILA</name>
<comment type="caution">
    <text evidence="1">The sequence shown here is derived from an EMBL/GenBank/DDBJ whole genome shotgun (WGS) entry which is preliminary data.</text>
</comment>
<gene>
    <name evidence="1" type="ORF">T11_11995</name>
</gene>
<dbReference type="Proteomes" id="UP000055024">
    <property type="component" value="Unassembled WGS sequence"/>
</dbReference>
<dbReference type="AlphaFoldDB" id="A0A0V1GEN1"/>
<reference evidence="1 2" key="1">
    <citation type="submission" date="2015-01" db="EMBL/GenBank/DDBJ databases">
        <title>Evolution of Trichinella species and genotypes.</title>
        <authorList>
            <person name="Korhonen P.K."/>
            <person name="Edoardo P."/>
            <person name="Giuseppe L.R."/>
            <person name="Gasser R.B."/>
        </authorList>
    </citation>
    <scope>NUCLEOTIDE SEQUENCE [LARGE SCALE GENOMIC DNA]</scope>
    <source>
        <strain evidence="1">ISS1029</strain>
    </source>
</reference>
<proteinExistence type="predicted"/>
<dbReference type="EMBL" id="JYDP01002619">
    <property type="protein sequence ID" value="KRY96695.1"/>
    <property type="molecule type" value="Genomic_DNA"/>
</dbReference>
<keyword evidence="2" id="KW-1185">Reference proteome</keyword>
<protein>
    <submittedName>
        <fullName evidence="1">Uncharacterized protein</fullName>
    </submittedName>
</protein>
<evidence type="ECO:0000313" key="2">
    <source>
        <dbReference type="Proteomes" id="UP000055024"/>
    </source>
</evidence>
<evidence type="ECO:0000313" key="1">
    <source>
        <dbReference type="EMBL" id="KRY96695.1"/>
    </source>
</evidence>